<dbReference type="InterPro" id="IPR025476">
    <property type="entry name" value="Helitron_helicase-like"/>
</dbReference>
<accession>A0A699L6H0</accession>
<name>A0A699L6H0_TANCI</name>
<evidence type="ECO:0000259" key="1">
    <source>
        <dbReference type="Pfam" id="PF14214"/>
    </source>
</evidence>
<organism evidence="2">
    <name type="scientific">Tanacetum cinerariifolium</name>
    <name type="common">Dalmatian daisy</name>
    <name type="synonym">Chrysanthemum cinerariifolium</name>
    <dbReference type="NCBI Taxonomy" id="118510"/>
    <lineage>
        <taxon>Eukaryota</taxon>
        <taxon>Viridiplantae</taxon>
        <taxon>Streptophyta</taxon>
        <taxon>Embryophyta</taxon>
        <taxon>Tracheophyta</taxon>
        <taxon>Spermatophyta</taxon>
        <taxon>Magnoliopsida</taxon>
        <taxon>eudicotyledons</taxon>
        <taxon>Gunneridae</taxon>
        <taxon>Pentapetalae</taxon>
        <taxon>asterids</taxon>
        <taxon>campanulids</taxon>
        <taxon>Asterales</taxon>
        <taxon>Asteraceae</taxon>
        <taxon>Asteroideae</taxon>
        <taxon>Anthemideae</taxon>
        <taxon>Anthemidinae</taxon>
        <taxon>Tanacetum</taxon>
    </lineage>
</organism>
<dbReference type="PANTHER" id="PTHR45786">
    <property type="entry name" value="DNA BINDING PROTEIN-LIKE"/>
    <property type="match status" value="1"/>
</dbReference>
<comment type="caution">
    <text evidence="2">The sequence shown here is derived from an EMBL/GenBank/DDBJ whole genome shotgun (WGS) entry which is preliminary data.</text>
</comment>
<dbReference type="PANTHER" id="PTHR45786:SF74">
    <property type="entry name" value="ATP-DEPENDENT DNA HELICASE"/>
    <property type="match status" value="1"/>
</dbReference>
<evidence type="ECO:0000313" key="2">
    <source>
        <dbReference type="EMBL" id="GFB19298.1"/>
    </source>
</evidence>
<proteinExistence type="predicted"/>
<dbReference type="Pfam" id="PF14214">
    <property type="entry name" value="Helitron_like_N"/>
    <property type="match status" value="1"/>
</dbReference>
<reference evidence="2" key="1">
    <citation type="journal article" date="2019" name="Sci. Rep.">
        <title>Draft genome of Tanacetum cinerariifolium, the natural source of mosquito coil.</title>
        <authorList>
            <person name="Yamashiro T."/>
            <person name="Shiraishi A."/>
            <person name="Satake H."/>
            <person name="Nakayama K."/>
        </authorList>
    </citation>
    <scope>NUCLEOTIDE SEQUENCE</scope>
</reference>
<dbReference type="EMBL" id="BKCJ010572257">
    <property type="protein sequence ID" value="GFB19298.1"/>
    <property type="molecule type" value="Genomic_DNA"/>
</dbReference>
<dbReference type="AlphaFoldDB" id="A0A699L6H0"/>
<sequence length="150" mass="17338">MLRGGMLSQLYLVDAFTAIEEQQLNWTRNNQDTLRVDMYHNLYDVVTRGDTSAAGLGKRIVLPWTYVGSPRYILHNYQDAMALCRTYGNPDLFVTFTSNPKLPEIAEMLAYILETVINEDGYPVYRRRDNKITTVKGKFTYDNKHVVPHN</sequence>
<feature type="domain" description="Helitron helicase-like" evidence="1">
    <location>
        <begin position="2"/>
        <end position="109"/>
    </location>
</feature>
<feature type="non-terminal residue" evidence="2">
    <location>
        <position position="150"/>
    </location>
</feature>
<gene>
    <name evidence="2" type="ORF">Tci_691269</name>
</gene>
<protein>
    <recommendedName>
        <fullName evidence="1">Helitron helicase-like domain-containing protein</fullName>
    </recommendedName>
</protein>